<reference evidence="2 3" key="1">
    <citation type="submission" date="2021-06" db="EMBL/GenBank/DDBJ databases">
        <authorList>
            <person name="Kallberg Y."/>
            <person name="Tangrot J."/>
            <person name="Rosling A."/>
        </authorList>
    </citation>
    <scope>NUCLEOTIDE SEQUENCE [LARGE SCALE GENOMIC DNA]</scope>
    <source>
        <strain evidence="2 3">120-4 pot B 10/14</strain>
    </source>
</reference>
<dbReference type="Proteomes" id="UP000789901">
    <property type="component" value="Unassembled WGS sequence"/>
</dbReference>
<organism evidence="2 3">
    <name type="scientific">Gigaspora margarita</name>
    <dbReference type="NCBI Taxonomy" id="4874"/>
    <lineage>
        <taxon>Eukaryota</taxon>
        <taxon>Fungi</taxon>
        <taxon>Fungi incertae sedis</taxon>
        <taxon>Mucoromycota</taxon>
        <taxon>Glomeromycotina</taxon>
        <taxon>Glomeromycetes</taxon>
        <taxon>Diversisporales</taxon>
        <taxon>Gigasporaceae</taxon>
        <taxon>Gigaspora</taxon>
    </lineage>
</organism>
<evidence type="ECO:0000313" key="2">
    <source>
        <dbReference type="EMBL" id="CAG8759036.1"/>
    </source>
</evidence>
<evidence type="ECO:0000256" key="1">
    <source>
        <dbReference type="SAM" id="MobiDB-lite"/>
    </source>
</evidence>
<keyword evidence="3" id="KW-1185">Reference proteome</keyword>
<gene>
    <name evidence="2" type="ORF">GMARGA_LOCUS17259</name>
</gene>
<evidence type="ECO:0000313" key="3">
    <source>
        <dbReference type="Proteomes" id="UP000789901"/>
    </source>
</evidence>
<proteinExistence type="predicted"/>
<feature type="non-terminal residue" evidence="2">
    <location>
        <position position="1"/>
    </location>
</feature>
<protein>
    <submittedName>
        <fullName evidence="2">46078_t:CDS:1</fullName>
    </submittedName>
</protein>
<comment type="caution">
    <text evidence="2">The sequence shown here is derived from an EMBL/GenBank/DDBJ whole genome shotgun (WGS) entry which is preliminary data.</text>
</comment>
<name>A0ABN7VD09_GIGMA</name>
<feature type="region of interest" description="Disordered" evidence="1">
    <location>
        <begin position="1"/>
        <end position="20"/>
    </location>
</feature>
<dbReference type="EMBL" id="CAJVQB010012958">
    <property type="protein sequence ID" value="CAG8759036.1"/>
    <property type="molecule type" value="Genomic_DNA"/>
</dbReference>
<accession>A0ABN7VD09</accession>
<sequence>TTDGMNLDKLPEHTAKKAKASLDDEPITTLFYGTSFCSYDSSTKQRNAGTPENQTAVPPSKKTNVPPMNSHSTDLPDIKFLYNNLYLVLTPTIDSHDGQDITMQQFNQTPIPQKRTEPVKENIAAISSNDPPNIIFSQNNPYIAKAHMPEDKEQPQLHLQQPVPTLVNQDTHEQNKDIDIKEMALTNIKGVKPQLPNDKDTLLESIKMIEKAPQIPITEYNRINTTLEWLYEKYEYDKISAYLLELPDQSRPNWGIYKYDDLY</sequence>
<feature type="region of interest" description="Disordered" evidence="1">
    <location>
        <begin position="40"/>
        <end position="69"/>
    </location>
</feature>